<proteinExistence type="predicted"/>
<sequence length="262" mass="29617">MGSTTSNNSFLDQHRIKGILLYGPPGTGKTHLSRAIAKESGATMLSVDSATLVNKYIGEKEKHIKAAFSLASRLSPCLIFLDEVDALFYDRRTAEKSWERSAITQFLLELDGLVNNDKAPFVIVATNRPWDLDAAFLRRLPQKVPMMLPDVEARSKILKVIVKSEDLDPLVDIEALARETDGCSGSDLRNLCSETALMWAIEQSKKRRGKEISSLDFEKMRLNSKHFTKALQKIRPSVSKECLLEFEEFINRFNPPLNQVWF</sequence>
<dbReference type="OrthoDB" id="39734at2759"/>
<dbReference type="Proteomes" id="UP000070700">
    <property type="component" value="Unassembled WGS sequence"/>
</dbReference>
<dbReference type="RefSeq" id="XP_018063208.1">
    <property type="nucleotide sequence ID" value="XM_018210085.1"/>
</dbReference>
<dbReference type="STRING" id="149040.A0A132B9C2"/>
<keyword evidence="3" id="KW-0472">Membrane</keyword>
<dbReference type="InterPro" id="IPR041569">
    <property type="entry name" value="AAA_lid_3"/>
</dbReference>
<dbReference type="Gene3D" id="1.10.8.60">
    <property type="match status" value="1"/>
</dbReference>
<comment type="subcellular location">
    <subcellularLocation>
        <location evidence="1">Mitochondrion outer membrane</location>
        <topology evidence="1">Single-pass membrane protein</topology>
    </subcellularLocation>
</comment>
<organism evidence="6 7">
    <name type="scientific">Mollisia scopiformis</name>
    <name type="common">Conifer needle endophyte fungus</name>
    <name type="synonym">Phialocephala scopiformis</name>
    <dbReference type="NCBI Taxonomy" id="149040"/>
    <lineage>
        <taxon>Eukaryota</taxon>
        <taxon>Fungi</taxon>
        <taxon>Dikarya</taxon>
        <taxon>Ascomycota</taxon>
        <taxon>Pezizomycotina</taxon>
        <taxon>Leotiomycetes</taxon>
        <taxon>Helotiales</taxon>
        <taxon>Mollisiaceae</taxon>
        <taxon>Mollisia</taxon>
    </lineage>
</organism>
<evidence type="ECO:0000256" key="4">
    <source>
        <dbReference type="ARBA" id="ARBA00022840"/>
    </source>
</evidence>
<evidence type="ECO:0000256" key="1">
    <source>
        <dbReference type="ARBA" id="ARBA00004572"/>
    </source>
</evidence>
<evidence type="ECO:0000313" key="7">
    <source>
        <dbReference type="Proteomes" id="UP000070700"/>
    </source>
</evidence>
<dbReference type="InterPro" id="IPR015415">
    <property type="entry name" value="Spast_Vps4_C"/>
</dbReference>
<dbReference type="Pfam" id="PF00004">
    <property type="entry name" value="AAA"/>
    <property type="match status" value="1"/>
</dbReference>
<dbReference type="InterPro" id="IPR003959">
    <property type="entry name" value="ATPase_AAA_core"/>
</dbReference>
<evidence type="ECO:0000313" key="6">
    <source>
        <dbReference type="EMBL" id="KUJ08853.1"/>
    </source>
</evidence>
<dbReference type="InterPro" id="IPR051701">
    <property type="entry name" value="Mito_OM_Translocase_MSP1"/>
</dbReference>
<dbReference type="InParanoid" id="A0A132B9C2"/>
<dbReference type="KEGG" id="psco:LY89DRAFT_599296"/>
<dbReference type="SMART" id="SM00382">
    <property type="entry name" value="AAA"/>
    <property type="match status" value="1"/>
</dbReference>
<keyword evidence="2" id="KW-0547">Nucleotide-binding</keyword>
<dbReference type="SUPFAM" id="SSF52540">
    <property type="entry name" value="P-loop containing nucleoside triphosphate hydrolases"/>
    <property type="match status" value="1"/>
</dbReference>
<evidence type="ECO:0000256" key="3">
    <source>
        <dbReference type="ARBA" id="ARBA00022787"/>
    </source>
</evidence>
<dbReference type="GeneID" id="28819811"/>
<feature type="domain" description="AAA+ ATPase" evidence="5">
    <location>
        <begin position="15"/>
        <end position="150"/>
    </location>
</feature>
<name>A0A132B9C2_MOLSC</name>
<keyword evidence="3" id="KW-0496">Mitochondrion</keyword>
<keyword evidence="3" id="KW-1000">Mitochondrion outer membrane</keyword>
<keyword evidence="7" id="KW-1185">Reference proteome</keyword>
<dbReference type="GO" id="GO:0005524">
    <property type="term" value="F:ATP binding"/>
    <property type="evidence" value="ECO:0007669"/>
    <property type="project" value="UniProtKB-KW"/>
</dbReference>
<dbReference type="GO" id="GO:0005741">
    <property type="term" value="C:mitochondrial outer membrane"/>
    <property type="evidence" value="ECO:0007669"/>
    <property type="project" value="UniProtKB-SubCell"/>
</dbReference>
<dbReference type="AlphaFoldDB" id="A0A132B9C2"/>
<dbReference type="Gene3D" id="3.40.50.300">
    <property type="entry name" value="P-loop containing nucleotide triphosphate hydrolases"/>
    <property type="match status" value="1"/>
</dbReference>
<dbReference type="Pfam" id="PF09336">
    <property type="entry name" value="Vps4_C"/>
    <property type="match status" value="1"/>
</dbReference>
<evidence type="ECO:0000259" key="5">
    <source>
        <dbReference type="SMART" id="SM00382"/>
    </source>
</evidence>
<dbReference type="GO" id="GO:0016887">
    <property type="term" value="F:ATP hydrolysis activity"/>
    <property type="evidence" value="ECO:0007669"/>
    <property type="project" value="InterPro"/>
</dbReference>
<dbReference type="PANTHER" id="PTHR45644:SF56">
    <property type="entry name" value="AAA ATPASE, PUTATIVE (AFU_ORTHOLOGUE AFUA_2G12920)-RELATED"/>
    <property type="match status" value="1"/>
</dbReference>
<gene>
    <name evidence="6" type="ORF">LY89DRAFT_599296</name>
</gene>
<evidence type="ECO:0000256" key="2">
    <source>
        <dbReference type="ARBA" id="ARBA00022741"/>
    </source>
</evidence>
<dbReference type="InterPro" id="IPR003593">
    <property type="entry name" value="AAA+_ATPase"/>
</dbReference>
<accession>A0A132B9C2</accession>
<dbReference type="InterPro" id="IPR027417">
    <property type="entry name" value="P-loop_NTPase"/>
</dbReference>
<protein>
    <submittedName>
        <fullName evidence="6">AAA-domain-containing protein</fullName>
    </submittedName>
</protein>
<dbReference type="Pfam" id="PF17862">
    <property type="entry name" value="AAA_lid_3"/>
    <property type="match status" value="1"/>
</dbReference>
<dbReference type="EMBL" id="KQ947434">
    <property type="protein sequence ID" value="KUJ08853.1"/>
    <property type="molecule type" value="Genomic_DNA"/>
</dbReference>
<dbReference type="PANTHER" id="PTHR45644">
    <property type="entry name" value="AAA ATPASE, PUTATIVE (AFU_ORTHOLOGUE AFUA_2G12920)-RELATED-RELATED"/>
    <property type="match status" value="1"/>
</dbReference>
<reference evidence="6 7" key="1">
    <citation type="submission" date="2015-10" db="EMBL/GenBank/DDBJ databases">
        <title>Full genome of DAOMC 229536 Phialocephala scopiformis, a fungal endophyte of spruce producing the potent anti-insectan compound rugulosin.</title>
        <authorList>
            <consortium name="DOE Joint Genome Institute"/>
            <person name="Walker A.K."/>
            <person name="Frasz S.L."/>
            <person name="Seifert K.A."/>
            <person name="Miller J.D."/>
            <person name="Mondo S.J."/>
            <person name="Labutti K."/>
            <person name="Lipzen A."/>
            <person name="Dockter R."/>
            <person name="Kennedy M."/>
            <person name="Grigoriev I.V."/>
            <person name="Spatafora J.W."/>
        </authorList>
    </citation>
    <scope>NUCLEOTIDE SEQUENCE [LARGE SCALE GENOMIC DNA]</scope>
    <source>
        <strain evidence="6 7">CBS 120377</strain>
    </source>
</reference>
<keyword evidence="4" id="KW-0067">ATP-binding</keyword>